<feature type="transmembrane region" description="Helical" evidence="1">
    <location>
        <begin position="39"/>
        <end position="55"/>
    </location>
</feature>
<dbReference type="STRING" id="137265.SAMN05421684_0942"/>
<dbReference type="Proteomes" id="UP000199632">
    <property type="component" value="Unassembled WGS sequence"/>
</dbReference>
<organism evidence="2 3">
    <name type="scientific">Asanoa ishikariensis</name>
    <dbReference type="NCBI Taxonomy" id="137265"/>
    <lineage>
        <taxon>Bacteria</taxon>
        <taxon>Bacillati</taxon>
        <taxon>Actinomycetota</taxon>
        <taxon>Actinomycetes</taxon>
        <taxon>Micromonosporales</taxon>
        <taxon>Micromonosporaceae</taxon>
        <taxon>Asanoa</taxon>
    </lineage>
</organism>
<gene>
    <name evidence="2" type="ORF">SAMN05421684_0942</name>
</gene>
<feature type="transmembrane region" description="Helical" evidence="1">
    <location>
        <begin position="12"/>
        <end position="33"/>
    </location>
</feature>
<reference evidence="3" key="1">
    <citation type="submission" date="2016-10" db="EMBL/GenBank/DDBJ databases">
        <authorList>
            <person name="Varghese N."/>
            <person name="Submissions S."/>
        </authorList>
    </citation>
    <scope>NUCLEOTIDE SEQUENCE [LARGE SCALE GENOMIC DNA]</scope>
    <source>
        <strain evidence="3">DSM 44718</strain>
    </source>
</reference>
<keyword evidence="1" id="KW-1133">Transmembrane helix</keyword>
<feature type="transmembrane region" description="Helical" evidence="1">
    <location>
        <begin position="62"/>
        <end position="85"/>
    </location>
</feature>
<accession>A0A1H3LSG2</accession>
<keyword evidence="1" id="KW-0812">Transmembrane</keyword>
<evidence type="ECO:0000256" key="1">
    <source>
        <dbReference type="SAM" id="Phobius"/>
    </source>
</evidence>
<feature type="transmembrane region" description="Helical" evidence="1">
    <location>
        <begin position="91"/>
        <end position="111"/>
    </location>
</feature>
<keyword evidence="1" id="KW-0472">Membrane</keyword>
<dbReference type="AlphaFoldDB" id="A0A1H3LSG2"/>
<name>A0A1H3LSG2_9ACTN</name>
<evidence type="ECO:0000313" key="2">
    <source>
        <dbReference type="EMBL" id="SDY67331.1"/>
    </source>
</evidence>
<evidence type="ECO:0000313" key="3">
    <source>
        <dbReference type="Proteomes" id="UP000199632"/>
    </source>
</evidence>
<proteinExistence type="predicted"/>
<sequence length="117" mass="12470">MAITRHPTTPRVTPGLELGIGSVAVVVLTIMLASVPLPLGMAGLAIATIVGAVLIPDWRYSLGLAVITYFLFVGFIAGDMGVLSWRGHDALWQFVAFGLAYIAGLVMRWLMHAPPPD</sequence>
<protein>
    <submittedName>
        <fullName evidence="2">Uncharacterized protein</fullName>
    </submittedName>
</protein>
<dbReference type="EMBL" id="FNQB01000001">
    <property type="protein sequence ID" value="SDY67331.1"/>
    <property type="molecule type" value="Genomic_DNA"/>
</dbReference>
<keyword evidence="3" id="KW-1185">Reference proteome</keyword>